<evidence type="ECO:0000313" key="5">
    <source>
        <dbReference type="Proteomes" id="UP000824065"/>
    </source>
</evidence>
<dbReference type="AlphaFoldDB" id="A0A9D2FGN6"/>
<evidence type="ECO:0000313" key="4">
    <source>
        <dbReference type="EMBL" id="HIZ58864.1"/>
    </source>
</evidence>
<dbReference type="PROSITE" id="PS50983">
    <property type="entry name" value="FE_B12_PBP"/>
    <property type="match status" value="1"/>
</dbReference>
<feature type="signal peptide" evidence="2">
    <location>
        <begin position="1"/>
        <end position="23"/>
    </location>
</feature>
<dbReference type="Gene3D" id="3.40.50.1980">
    <property type="entry name" value="Nitrogenase molybdenum iron protein domain"/>
    <property type="match status" value="2"/>
</dbReference>
<dbReference type="EMBL" id="DXBJ01000075">
    <property type="protein sequence ID" value="HIZ58864.1"/>
    <property type="molecule type" value="Genomic_DNA"/>
</dbReference>
<feature type="chain" id="PRO_5038649472" evidence="2">
    <location>
        <begin position="24"/>
        <end position="362"/>
    </location>
</feature>
<keyword evidence="2" id="KW-0732">Signal</keyword>
<reference evidence="4" key="1">
    <citation type="journal article" date="2021" name="PeerJ">
        <title>Extensive microbial diversity within the chicken gut microbiome revealed by metagenomics and culture.</title>
        <authorList>
            <person name="Gilroy R."/>
            <person name="Ravi A."/>
            <person name="Getino M."/>
            <person name="Pursley I."/>
            <person name="Horton D.L."/>
            <person name="Alikhan N.F."/>
            <person name="Baker D."/>
            <person name="Gharbi K."/>
            <person name="Hall N."/>
            <person name="Watson M."/>
            <person name="Adriaenssens E.M."/>
            <person name="Foster-Nyarko E."/>
            <person name="Jarju S."/>
            <person name="Secka A."/>
            <person name="Antonio M."/>
            <person name="Oren A."/>
            <person name="Chaudhuri R.R."/>
            <person name="La Ragione R."/>
            <person name="Hildebrand F."/>
            <person name="Pallen M.J."/>
        </authorList>
    </citation>
    <scope>NUCLEOTIDE SEQUENCE</scope>
    <source>
        <strain evidence="4">ChiBcec16-3735</strain>
    </source>
</reference>
<reference evidence="4" key="2">
    <citation type="submission" date="2021-04" db="EMBL/GenBank/DDBJ databases">
        <authorList>
            <person name="Gilroy R."/>
        </authorList>
    </citation>
    <scope>NUCLEOTIDE SEQUENCE</scope>
    <source>
        <strain evidence="4">ChiBcec16-3735</strain>
    </source>
</reference>
<evidence type="ECO:0000256" key="1">
    <source>
        <dbReference type="ARBA" id="ARBA00008814"/>
    </source>
</evidence>
<dbReference type="GO" id="GO:0071281">
    <property type="term" value="P:cellular response to iron ion"/>
    <property type="evidence" value="ECO:0007669"/>
    <property type="project" value="TreeGrafter"/>
</dbReference>
<feature type="domain" description="Fe/B12 periplasmic-binding" evidence="3">
    <location>
        <begin position="80"/>
        <end position="337"/>
    </location>
</feature>
<comment type="caution">
    <text evidence="4">The sequence shown here is derived from an EMBL/GenBank/DDBJ whole genome shotgun (WGS) entry which is preliminary data.</text>
</comment>
<gene>
    <name evidence="4" type="ORF">H9725_09920</name>
</gene>
<comment type="similarity">
    <text evidence="1">Belongs to the bacterial solute-binding protein 8 family.</text>
</comment>
<protein>
    <submittedName>
        <fullName evidence="4">ABC transporter substrate-binding protein</fullName>
    </submittedName>
</protein>
<evidence type="ECO:0000256" key="2">
    <source>
        <dbReference type="SAM" id="SignalP"/>
    </source>
</evidence>
<dbReference type="SUPFAM" id="SSF53807">
    <property type="entry name" value="Helical backbone' metal receptor"/>
    <property type="match status" value="1"/>
</dbReference>
<organism evidence="4 5">
    <name type="scientific">Candidatus Faecalibacterium gallistercoris</name>
    <dbReference type="NCBI Taxonomy" id="2838579"/>
    <lineage>
        <taxon>Bacteria</taxon>
        <taxon>Bacillati</taxon>
        <taxon>Bacillota</taxon>
        <taxon>Clostridia</taxon>
        <taxon>Eubacteriales</taxon>
        <taxon>Oscillospiraceae</taxon>
        <taxon>Faecalibacterium</taxon>
    </lineage>
</organism>
<evidence type="ECO:0000259" key="3">
    <source>
        <dbReference type="PROSITE" id="PS50983"/>
    </source>
</evidence>
<name>A0A9D2FGN6_9FIRM</name>
<accession>A0A9D2FGN6</accession>
<dbReference type="InterPro" id="IPR050902">
    <property type="entry name" value="ABC_Transporter_SBP"/>
</dbReference>
<dbReference type="PANTHER" id="PTHR30535">
    <property type="entry name" value="VITAMIN B12-BINDING PROTEIN"/>
    <property type="match status" value="1"/>
</dbReference>
<dbReference type="Gene3D" id="1.20.58.2180">
    <property type="match status" value="1"/>
</dbReference>
<dbReference type="PANTHER" id="PTHR30535:SF34">
    <property type="entry name" value="MOLYBDATE-BINDING PROTEIN MOLA"/>
    <property type="match status" value="1"/>
</dbReference>
<proteinExistence type="inferred from homology"/>
<dbReference type="Proteomes" id="UP000824065">
    <property type="component" value="Unassembled WGS sequence"/>
</dbReference>
<dbReference type="InterPro" id="IPR002491">
    <property type="entry name" value="ABC_transptr_periplasmic_BD"/>
</dbReference>
<sequence>MKQNRILSLVLAGALALNLAACGAPSGSTAASGAASSEAAASSAASSAAAASSEAAEAAYPLTLTDQAGREVTLEAEPETLVSGYYISTSLLIALGLEDQLVGIEAKADSRPIYARSAPQLLDLPSVGTAKEFDLEGCLALEPDLVILPLKLQDSADTLAEMGVPALVVNPEDQDLLNEAVTLIGEATNTSDRAAALLDFAAGQEERLAQALEGAETPSVYLAGNSDFLSTAGDAMYQADMIRMAGGVNAAAEITDTYWATVSYEQVLAWDPDYIVLASDASYTVDDVLNDPSLAGCKAVENGSVVQIPGDAEAWDSPVPSGILGSVWLASVLHPEECPAEEAQAVINEFYETFYGFTYSEN</sequence>
<dbReference type="Pfam" id="PF01497">
    <property type="entry name" value="Peripla_BP_2"/>
    <property type="match status" value="1"/>
</dbReference>